<name>A0AAU6Q196_9DEIO</name>
<accession>A0AAU6Q196</accession>
<dbReference type="RefSeq" id="WP_339095625.1">
    <property type="nucleotide sequence ID" value="NZ_CP149782.1"/>
</dbReference>
<proteinExistence type="predicted"/>
<dbReference type="AlphaFoldDB" id="A0AAU6Q196"/>
<dbReference type="EMBL" id="CP149782">
    <property type="protein sequence ID" value="WYF44414.1"/>
    <property type="molecule type" value="Genomic_DNA"/>
</dbReference>
<gene>
    <name evidence="1" type="ORF">WDJ50_13630</name>
</gene>
<protein>
    <submittedName>
        <fullName evidence="1">Uncharacterized protein</fullName>
    </submittedName>
</protein>
<reference evidence="1" key="1">
    <citation type="submission" date="2024-03" db="EMBL/GenBank/DDBJ databases">
        <title>Deinococcus weizhi sp. nov., isolated from human skin.</title>
        <authorList>
            <person name="Wei Z."/>
            <person name="Tian F."/>
            <person name="Yang C."/>
            <person name="Xin L.T."/>
            <person name="Wen Z.J."/>
            <person name="Lan K.C."/>
            <person name="Yu L."/>
            <person name="Zhe W."/>
            <person name="Dan F.D."/>
            <person name="Jun W."/>
            <person name="Rui Z."/>
            <person name="Yong X.J."/>
            <person name="Ting Y."/>
            <person name="Wei X."/>
            <person name="Xu Z.G."/>
            <person name="Xin Z."/>
            <person name="Dong F.G."/>
            <person name="Ni X.M."/>
            <person name="Zheng M.G."/>
            <person name="Chun Y."/>
            <person name="Qian W.X."/>
        </authorList>
    </citation>
    <scope>NUCLEOTIDE SEQUENCE</scope>
    <source>
        <strain evidence="1">VB142</strain>
    </source>
</reference>
<sequence>MRSDDGSLTGTVTVRLEVVRTATSAYANTVWTYNYPHYAEGGALVQLTTQGGTFLAKSSSLRVLSFRPPSEGGVLPKTDTLRTNDATNSLSEPLCASASGGLKYNGTFSFHMPITEGPLTPDTAFDLSVCESQPPVDVPTPPAPTDPFEFTQLNAWMTFNAKRTKSITHIALEGAPEGSHMDGVYLISIDPACDQTGEVADDVPLYVGDFWTEAQPPSQTVADRTFTDKARPYIHPATAVLATARVFDAQGNFIREVEDMSCLAEQ</sequence>
<evidence type="ECO:0000313" key="1">
    <source>
        <dbReference type="EMBL" id="WYF44414.1"/>
    </source>
</evidence>
<organism evidence="1">
    <name type="scientific">Deinococcus sp. VB142</name>
    <dbReference type="NCBI Taxonomy" id="3112952"/>
    <lineage>
        <taxon>Bacteria</taxon>
        <taxon>Thermotogati</taxon>
        <taxon>Deinococcota</taxon>
        <taxon>Deinococci</taxon>
        <taxon>Deinococcales</taxon>
        <taxon>Deinococcaceae</taxon>
        <taxon>Deinococcus</taxon>
    </lineage>
</organism>